<keyword evidence="3" id="KW-1185">Reference proteome</keyword>
<feature type="non-terminal residue" evidence="2">
    <location>
        <position position="266"/>
    </location>
</feature>
<accession>A0AAD7E0X3</accession>
<comment type="caution">
    <text evidence="2">The sequence shown here is derived from an EMBL/GenBank/DDBJ whole genome shotgun (WGS) entry which is preliminary data.</text>
</comment>
<gene>
    <name evidence="2" type="ORF">GGX14DRAFT_351742</name>
</gene>
<dbReference type="InterPro" id="IPR046798">
    <property type="entry name" value="2OG-FeII_Oxy_6"/>
</dbReference>
<name>A0AAD7E0X3_9AGAR</name>
<organism evidence="2 3">
    <name type="scientific">Mycena pura</name>
    <dbReference type="NCBI Taxonomy" id="153505"/>
    <lineage>
        <taxon>Eukaryota</taxon>
        <taxon>Fungi</taxon>
        <taxon>Dikarya</taxon>
        <taxon>Basidiomycota</taxon>
        <taxon>Agaricomycotina</taxon>
        <taxon>Agaricomycetes</taxon>
        <taxon>Agaricomycetidae</taxon>
        <taxon>Agaricales</taxon>
        <taxon>Marasmiineae</taxon>
        <taxon>Mycenaceae</taxon>
        <taxon>Mycena</taxon>
    </lineage>
</organism>
<dbReference type="AlphaFoldDB" id="A0AAD7E0X3"/>
<protein>
    <recommendedName>
        <fullName evidence="1">Tet-like 2OG-Fe(II) oxygenase domain-containing protein</fullName>
    </recommendedName>
</protein>
<dbReference type="Proteomes" id="UP001219525">
    <property type="component" value="Unassembled WGS sequence"/>
</dbReference>
<evidence type="ECO:0000259" key="1">
    <source>
        <dbReference type="Pfam" id="PF20515"/>
    </source>
</evidence>
<proteinExistence type="predicted"/>
<feature type="domain" description="Tet-like 2OG-Fe(II) oxygenase" evidence="1">
    <location>
        <begin position="8"/>
        <end position="187"/>
    </location>
</feature>
<dbReference type="EMBL" id="JARJCW010000006">
    <property type="protein sequence ID" value="KAJ7223160.1"/>
    <property type="molecule type" value="Genomic_DNA"/>
</dbReference>
<reference evidence="2" key="1">
    <citation type="submission" date="2023-03" db="EMBL/GenBank/DDBJ databases">
        <title>Massive genome expansion in bonnet fungi (Mycena s.s.) driven by repeated elements and novel gene families across ecological guilds.</title>
        <authorList>
            <consortium name="Lawrence Berkeley National Laboratory"/>
            <person name="Harder C.B."/>
            <person name="Miyauchi S."/>
            <person name="Viragh M."/>
            <person name="Kuo A."/>
            <person name="Thoen E."/>
            <person name="Andreopoulos B."/>
            <person name="Lu D."/>
            <person name="Skrede I."/>
            <person name="Drula E."/>
            <person name="Henrissat B."/>
            <person name="Morin E."/>
            <person name="Kohler A."/>
            <person name="Barry K."/>
            <person name="LaButti K."/>
            <person name="Morin E."/>
            <person name="Salamov A."/>
            <person name="Lipzen A."/>
            <person name="Mereny Z."/>
            <person name="Hegedus B."/>
            <person name="Baldrian P."/>
            <person name="Stursova M."/>
            <person name="Weitz H."/>
            <person name="Taylor A."/>
            <person name="Grigoriev I.V."/>
            <person name="Nagy L.G."/>
            <person name="Martin F."/>
            <person name="Kauserud H."/>
        </authorList>
    </citation>
    <scope>NUCLEOTIDE SEQUENCE</scope>
    <source>
        <strain evidence="2">9144</strain>
    </source>
</reference>
<sequence>SIIPLKEPQGVMYGMGWHQSQEEGKTLVNYAPKKKGAKALAIYQELNSKLPEVAALYRDRLSCLFPGASMQLQSFADKDAVLSFGDALDGISPQRPFTNSLTATREGFCNFQHQDKDKAPIAYGPWWAGKKTADDKWSFTPDADHGRIRGGEFMWGGFGIGVDFAKAHGLVEIFWRGKIDHHGTLHSVDDPGFTRFGTSIQITMKGVNAMKKVWNVEQLAQAGHDIHKLETASRITTAQNRIDKAKANEVSTITSVLSIYSMLSGR</sequence>
<evidence type="ECO:0000313" key="3">
    <source>
        <dbReference type="Proteomes" id="UP001219525"/>
    </source>
</evidence>
<evidence type="ECO:0000313" key="2">
    <source>
        <dbReference type="EMBL" id="KAJ7223160.1"/>
    </source>
</evidence>
<dbReference type="Pfam" id="PF20515">
    <property type="entry name" value="2OG-FeII_Oxy_6"/>
    <property type="match status" value="1"/>
</dbReference>